<dbReference type="InterPro" id="IPR018958">
    <property type="entry name" value="Knr4/Smi1-like_dom"/>
</dbReference>
<dbReference type="SMART" id="SM00860">
    <property type="entry name" value="SMI1_KNR4"/>
    <property type="match status" value="1"/>
</dbReference>
<dbReference type="PANTHER" id="PTHR31854:SF2">
    <property type="entry name" value="TUBULIN POLYGLUTAMYLASE COMPLEX SUBUNIT 2"/>
    <property type="match status" value="1"/>
</dbReference>
<proteinExistence type="predicted"/>
<accession>A0ABM4AZV8</accession>
<gene>
    <name evidence="3" type="primary">LOC113394637</name>
</gene>
<evidence type="ECO:0000313" key="3">
    <source>
        <dbReference type="RefSeq" id="XP_064076819.1"/>
    </source>
</evidence>
<evidence type="ECO:0000313" key="2">
    <source>
        <dbReference type="Proteomes" id="UP001652626"/>
    </source>
</evidence>
<name>A0ABM4AZV8_VANTA</name>
<dbReference type="Proteomes" id="UP001652626">
    <property type="component" value="Chromosome 4"/>
</dbReference>
<dbReference type="GeneID" id="113394637"/>
<dbReference type="RefSeq" id="XP_064076819.1">
    <property type="nucleotide sequence ID" value="XM_064220749.1"/>
</dbReference>
<protein>
    <submittedName>
        <fullName evidence="3">Tubulin polyglutamylase complex subunit 2</fullName>
    </submittedName>
</protein>
<organism evidence="2 3">
    <name type="scientific">Vanessa tameamea</name>
    <name type="common">Kamehameha butterfly</name>
    <dbReference type="NCBI Taxonomy" id="334116"/>
    <lineage>
        <taxon>Eukaryota</taxon>
        <taxon>Metazoa</taxon>
        <taxon>Ecdysozoa</taxon>
        <taxon>Arthropoda</taxon>
        <taxon>Hexapoda</taxon>
        <taxon>Insecta</taxon>
        <taxon>Pterygota</taxon>
        <taxon>Neoptera</taxon>
        <taxon>Endopterygota</taxon>
        <taxon>Lepidoptera</taxon>
        <taxon>Glossata</taxon>
        <taxon>Ditrysia</taxon>
        <taxon>Papilionoidea</taxon>
        <taxon>Nymphalidae</taxon>
        <taxon>Nymphalinae</taxon>
        <taxon>Vanessa</taxon>
    </lineage>
</organism>
<dbReference type="InterPro" id="IPR039231">
    <property type="entry name" value="TPGS2"/>
</dbReference>
<dbReference type="InterPro" id="IPR037883">
    <property type="entry name" value="Knr4/Smi1-like_sf"/>
</dbReference>
<sequence>MSFCVDLVSEDSFYENITLGITKVLESDSRISNVVVERRPPCDRVALSNWEQRHSAALPEDLRNFYASTDGFELSWRYKYSADEILSVGSIRVNALNDLCLTSALKDLLDFSLTRANSGPRPVLNTKSKVFELDNCRNIGKVCLIYTGGCWSIWLATREGSWGWLAHSFTHYFRMALVHLGLPGWQAAFANLPLIPWAEQLFLLLAPHLLEKTENEQNVISTSNETGFNHIDPTIFKTSVRHHKNTSRPSNP</sequence>
<dbReference type="PANTHER" id="PTHR31854">
    <property type="entry name" value="TUBULIN POLYGLUTAMYLASE COMPLEX SUBUNIT 2"/>
    <property type="match status" value="1"/>
</dbReference>
<dbReference type="Pfam" id="PF09346">
    <property type="entry name" value="SMI1_KNR4"/>
    <property type="match status" value="1"/>
</dbReference>
<reference evidence="3" key="1">
    <citation type="submission" date="2025-08" db="UniProtKB">
        <authorList>
            <consortium name="RefSeq"/>
        </authorList>
    </citation>
    <scope>IDENTIFICATION</scope>
    <source>
        <tissue evidence="3">Whole body</tissue>
    </source>
</reference>
<evidence type="ECO:0000259" key="1">
    <source>
        <dbReference type="SMART" id="SM00860"/>
    </source>
</evidence>
<keyword evidence="2" id="KW-1185">Reference proteome</keyword>
<dbReference type="SUPFAM" id="SSF160631">
    <property type="entry name" value="SMI1/KNR4-like"/>
    <property type="match status" value="1"/>
</dbReference>
<feature type="domain" description="Knr4/Smi1-like" evidence="1">
    <location>
        <begin position="41"/>
        <end position="175"/>
    </location>
</feature>